<gene>
    <name evidence="8" type="ORF">FM069_12655</name>
</gene>
<proteinExistence type="inferred from homology"/>
<dbReference type="Gene3D" id="2.40.30.170">
    <property type="match status" value="1"/>
</dbReference>
<keyword evidence="9" id="KW-1185">Reference proteome</keyword>
<dbReference type="PANTHER" id="PTHR30469:SF15">
    <property type="entry name" value="HLYD FAMILY OF SECRETION PROTEINS"/>
    <property type="match status" value="1"/>
</dbReference>
<evidence type="ECO:0000259" key="7">
    <source>
        <dbReference type="Pfam" id="PF25967"/>
    </source>
</evidence>
<dbReference type="Gene3D" id="1.10.287.470">
    <property type="entry name" value="Helix hairpin bin"/>
    <property type="match status" value="1"/>
</dbReference>
<dbReference type="AlphaFoldDB" id="A0A553GY14"/>
<protein>
    <submittedName>
        <fullName evidence="8">Efflux RND transporter periplasmic adaptor subunit</fullName>
    </submittedName>
</protein>
<dbReference type="Pfam" id="PF25917">
    <property type="entry name" value="BSH_RND"/>
    <property type="match status" value="1"/>
</dbReference>
<dbReference type="EMBL" id="VJOY01000008">
    <property type="protein sequence ID" value="TRX74388.1"/>
    <property type="molecule type" value="Genomic_DNA"/>
</dbReference>
<name>A0A553GY14_9PSED</name>
<evidence type="ECO:0000313" key="8">
    <source>
        <dbReference type="EMBL" id="TRX74388.1"/>
    </source>
</evidence>
<dbReference type="Pfam" id="PF25954">
    <property type="entry name" value="Beta-barrel_RND_2"/>
    <property type="match status" value="1"/>
</dbReference>
<evidence type="ECO:0000256" key="3">
    <source>
        <dbReference type="ARBA" id="ARBA00022448"/>
    </source>
</evidence>
<dbReference type="InterPro" id="IPR058627">
    <property type="entry name" value="MdtA-like_C"/>
</dbReference>
<dbReference type="OrthoDB" id="9813967at2"/>
<dbReference type="GO" id="GO:0015562">
    <property type="term" value="F:efflux transmembrane transporter activity"/>
    <property type="evidence" value="ECO:0007669"/>
    <property type="project" value="TreeGrafter"/>
</dbReference>
<comment type="caution">
    <text evidence="8">The sequence shown here is derived from an EMBL/GenBank/DDBJ whole genome shotgun (WGS) entry which is preliminary data.</text>
</comment>
<accession>A0A553GY14</accession>
<dbReference type="SUPFAM" id="SSF111369">
    <property type="entry name" value="HlyD-like secretion proteins"/>
    <property type="match status" value="1"/>
</dbReference>
<dbReference type="RefSeq" id="WP_143488716.1">
    <property type="nucleotide sequence ID" value="NZ_VJOY01000008.1"/>
</dbReference>
<dbReference type="InterPro" id="IPR058792">
    <property type="entry name" value="Beta-barrel_RND_2"/>
</dbReference>
<reference evidence="8 9" key="1">
    <citation type="submission" date="2019-07" db="EMBL/GenBank/DDBJ databases">
        <title>Pseudomonas mangiferae sp. nov., isolated from bark of mango tree in Thailand.</title>
        <authorList>
            <person name="Srisuk N."/>
            <person name="Anurat P."/>
        </authorList>
    </citation>
    <scope>NUCLEOTIDE SEQUENCE [LARGE SCALE GENOMIC DNA]</scope>
    <source>
        <strain evidence="8 9">DMKU_BBB3-04</strain>
    </source>
</reference>
<dbReference type="PANTHER" id="PTHR30469">
    <property type="entry name" value="MULTIDRUG RESISTANCE PROTEIN MDTA"/>
    <property type="match status" value="1"/>
</dbReference>
<sequence length="355" mass="38877">MKRLLTMAFLVLPLAGCGDKDEKPELPRPVLYTVAQPQQVENLGRFAGTIQARYESTLGFRVGGRIARRYVDVGSEVKRGDLLAALDPTDLQNNLRASRSDLARIEAQWINAQANANRQQALFDRGVGARAQLDNALTDLRTNAASREQARAAAQQAEDQLGYGELRSDYDGVVTTWYVEAGQVVTAGQEVVALARPDVKEAVIDLPAGLVDNLPQDVRFQVAAQLEPSLVTEGRVREVEPQAERSTRTRRVRLSLAETPPAFRIGTSVSVTLSSEMAPRVELPASALMEKDGRTQVWVIDRQNQSVAPRDVHLIGRNENHVTVDDGLQTGEWVVTAGVNSLQAGQKIKLDEGVR</sequence>
<keyword evidence="4" id="KW-0175">Coiled coil</keyword>
<dbReference type="GO" id="GO:1990281">
    <property type="term" value="C:efflux pump complex"/>
    <property type="evidence" value="ECO:0007669"/>
    <property type="project" value="TreeGrafter"/>
</dbReference>
<dbReference type="Pfam" id="PF25967">
    <property type="entry name" value="RND-MFP_C"/>
    <property type="match status" value="1"/>
</dbReference>
<dbReference type="InterPro" id="IPR058625">
    <property type="entry name" value="MdtA-like_BSH"/>
</dbReference>
<evidence type="ECO:0000256" key="1">
    <source>
        <dbReference type="ARBA" id="ARBA00004196"/>
    </source>
</evidence>
<evidence type="ECO:0000256" key="2">
    <source>
        <dbReference type="ARBA" id="ARBA00009477"/>
    </source>
</evidence>
<feature type="domain" description="CusB-like beta-barrel" evidence="6">
    <location>
        <begin position="211"/>
        <end position="276"/>
    </location>
</feature>
<evidence type="ECO:0000259" key="6">
    <source>
        <dbReference type="Pfam" id="PF25954"/>
    </source>
</evidence>
<dbReference type="Gene3D" id="2.40.420.20">
    <property type="match status" value="1"/>
</dbReference>
<dbReference type="Gene3D" id="2.40.50.100">
    <property type="match status" value="1"/>
</dbReference>
<feature type="domain" description="Multidrug resistance protein MdtA-like barrel-sandwich hybrid" evidence="5">
    <location>
        <begin position="58"/>
        <end position="191"/>
    </location>
</feature>
<dbReference type="NCBIfam" id="TIGR01730">
    <property type="entry name" value="RND_mfp"/>
    <property type="match status" value="1"/>
</dbReference>
<evidence type="ECO:0000256" key="4">
    <source>
        <dbReference type="ARBA" id="ARBA00023054"/>
    </source>
</evidence>
<evidence type="ECO:0000313" key="9">
    <source>
        <dbReference type="Proteomes" id="UP000315235"/>
    </source>
</evidence>
<dbReference type="Proteomes" id="UP000315235">
    <property type="component" value="Unassembled WGS sequence"/>
</dbReference>
<keyword evidence="3" id="KW-0813">Transport</keyword>
<dbReference type="InterPro" id="IPR006143">
    <property type="entry name" value="RND_pump_MFP"/>
</dbReference>
<evidence type="ECO:0000259" key="5">
    <source>
        <dbReference type="Pfam" id="PF25917"/>
    </source>
</evidence>
<comment type="similarity">
    <text evidence="2">Belongs to the membrane fusion protein (MFP) (TC 8.A.1) family.</text>
</comment>
<feature type="domain" description="Multidrug resistance protein MdtA-like C-terminal permuted SH3" evidence="7">
    <location>
        <begin position="284"/>
        <end position="339"/>
    </location>
</feature>
<organism evidence="8 9">
    <name type="scientific">Pseudomonas mangiferae</name>
    <dbReference type="NCBI Taxonomy" id="2593654"/>
    <lineage>
        <taxon>Bacteria</taxon>
        <taxon>Pseudomonadati</taxon>
        <taxon>Pseudomonadota</taxon>
        <taxon>Gammaproteobacteria</taxon>
        <taxon>Pseudomonadales</taxon>
        <taxon>Pseudomonadaceae</taxon>
        <taxon>Pseudomonas</taxon>
    </lineage>
</organism>
<comment type="subcellular location">
    <subcellularLocation>
        <location evidence="1">Cell envelope</location>
    </subcellularLocation>
</comment>